<evidence type="ECO:0000313" key="3">
    <source>
        <dbReference type="Proteomes" id="UP000615446"/>
    </source>
</evidence>
<feature type="transmembrane region" description="Helical" evidence="1">
    <location>
        <begin position="14"/>
        <end position="32"/>
    </location>
</feature>
<protein>
    <submittedName>
        <fullName evidence="2">Uncharacterized protein</fullName>
    </submittedName>
</protein>
<sequence length="102" mass="11377">MAQMLTPFEFKSEIIASVFSITSTCVFLSKLMSTAFHMYGLPFDVIITAPNNCLFLMFIYPSNVRVMLIRFSFNAISIALSPSATASLKISQPRLLQLETEA</sequence>
<accession>A0A8H3KT97</accession>
<gene>
    <name evidence="2" type="ORF">RCL2_000123700</name>
</gene>
<evidence type="ECO:0000313" key="2">
    <source>
        <dbReference type="EMBL" id="GES73720.1"/>
    </source>
</evidence>
<organism evidence="2 3">
    <name type="scientific">Rhizophagus clarus</name>
    <dbReference type="NCBI Taxonomy" id="94130"/>
    <lineage>
        <taxon>Eukaryota</taxon>
        <taxon>Fungi</taxon>
        <taxon>Fungi incertae sedis</taxon>
        <taxon>Mucoromycota</taxon>
        <taxon>Glomeromycotina</taxon>
        <taxon>Glomeromycetes</taxon>
        <taxon>Glomerales</taxon>
        <taxon>Glomeraceae</taxon>
        <taxon>Rhizophagus</taxon>
    </lineage>
</organism>
<dbReference type="EMBL" id="BLAL01000009">
    <property type="protein sequence ID" value="GES73720.1"/>
    <property type="molecule type" value="Genomic_DNA"/>
</dbReference>
<feature type="transmembrane region" description="Helical" evidence="1">
    <location>
        <begin position="39"/>
        <end position="60"/>
    </location>
</feature>
<evidence type="ECO:0000256" key="1">
    <source>
        <dbReference type="SAM" id="Phobius"/>
    </source>
</evidence>
<reference evidence="2" key="1">
    <citation type="submission" date="2019-10" db="EMBL/GenBank/DDBJ databases">
        <title>Conservation and host-specific expression of non-tandemly repeated heterogenous ribosome RNA gene in arbuscular mycorrhizal fungi.</title>
        <authorList>
            <person name="Maeda T."/>
            <person name="Kobayashi Y."/>
            <person name="Nakagawa T."/>
            <person name="Ezawa T."/>
            <person name="Yamaguchi K."/>
            <person name="Bino T."/>
            <person name="Nishimoto Y."/>
            <person name="Shigenobu S."/>
            <person name="Kawaguchi M."/>
        </authorList>
    </citation>
    <scope>NUCLEOTIDE SEQUENCE</scope>
    <source>
        <strain evidence="2">HR1</strain>
    </source>
</reference>
<keyword evidence="1" id="KW-0812">Transmembrane</keyword>
<keyword evidence="1" id="KW-0472">Membrane</keyword>
<comment type="caution">
    <text evidence="2">The sequence shown here is derived from an EMBL/GenBank/DDBJ whole genome shotgun (WGS) entry which is preliminary data.</text>
</comment>
<dbReference type="AlphaFoldDB" id="A0A8H3KT97"/>
<name>A0A8H3KT97_9GLOM</name>
<dbReference type="Proteomes" id="UP000615446">
    <property type="component" value="Unassembled WGS sequence"/>
</dbReference>
<proteinExistence type="predicted"/>
<keyword evidence="1" id="KW-1133">Transmembrane helix</keyword>